<dbReference type="InterPro" id="IPR013866">
    <property type="entry name" value="Sphingolipid_d4-desaturase_N"/>
</dbReference>
<reference evidence="2" key="2">
    <citation type="submission" date="2025-09" db="UniProtKB">
        <authorList>
            <consortium name="Ensembl"/>
        </authorList>
    </citation>
    <scope>IDENTIFICATION</scope>
</reference>
<reference evidence="2" key="1">
    <citation type="submission" date="2025-08" db="UniProtKB">
        <authorList>
            <consortium name="Ensembl"/>
        </authorList>
    </citation>
    <scope>IDENTIFICATION</scope>
</reference>
<accession>A0A8B9RZ57</accession>
<dbReference type="AlphaFoldDB" id="A0A8B9RZ57"/>
<evidence type="ECO:0000313" key="3">
    <source>
        <dbReference type="Proteomes" id="UP000694541"/>
    </source>
</evidence>
<keyword evidence="3" id="KW-1185">Reference proteome</keyword>
<dbReference type="Pfam" id="PF08557">
    <property type="entry name" value="Lipid_DES"/>
    <property type="match status" value="1"/>
</dbReference>
<dbReference type="Ensembl" id="ENSANIT00000020235.1">
    <property type="protein sequence ID" value="ENSANIP00000019573.1"/>
    <property type="gene ID" value="ENSANIG00000013344.1"/>
</dbReference>
<evidence type="ECO:0000313" key="2">
    <source>
        <dbReference type="Ensembl" id="ENSANIP00000019573.1"/>
    </source>
</evidence>
<evidence type="ECO:0000259" key="1">
    <source>
        <dbReference type="SMART" id="SM01269"/>
    </source>
</evidence>
<organism evidence="2 3">
    <name type="scientific">Accipiter nisus</name>
    <name type="common">Eurasian sparrowhawk</name>
    <dbReference type="NCBI Taxonomy" id="211598"/>
    <lineage>
        <taxon>Eukaryota</taxon>
        <taxon>Metazoa</taxon>
        <taxon>Chordata</taxon>
        <taxon>Craniata</taxon>
        <taxon>Vertebrata</taxon>
        <taxon>Euteleostomi</taxon>
        <taxon>Archelosauria</taxon>
        <taxon>Archosauria</taxon>
        <taxon>Dinosauria</taxon>
        <taxon>Saurischia</taxon>
        <taxon>Theropoda</taxon>
        <taxon>Coelurosauria</taxon>
        <taxon>Aves</taxon>
        <taxon>Neognathae</taxon>
        <taxon>Neoaves</taxon>
        <taxon>Telluraves</taxon>
        <taxon>Accipitrimorphae</taxon>
        <taxon>Accipitriformes</taxon>
        <taxon>Accipitridae</taxon>
        <taxon>Accipitrinae</taxon>
        <taxon>Accipiter</taxon>
    </lineage>
</organism>
<name>A0A8B9RZ57_9AVES</name>
<feature type="domain" description="Sphingolipid delta4-desaturase N-terminal" evidence="1">
    <location>
        <begin position="5"/>
        <end position="33"/>
    </location>
</feature>
<sequence length="79" mass="9043">MGNRVTREDFEWVYTEQPHTQRRKEILGTSRRFAREPQEAPAACQGPGTVLYCTAGVYLRTPVSWVGRVLLLVWGVGFF</sequence>
<proteinExistence type="predicted"/>
<dbReference type="Proteomes" id="UP000694541">
    <property type="component" value="Unplaced"/>
</dbReference>
<dbReference type="SMART" id="SM01269">
    <property type="entry name" value="Lipid_DES"/>
    <property type="match status" value="1"/>
</dbReference>
<protein>
    <recommendedName>
        <fullName evidence="1">Sphingolipid delta4-desaturase N-terminal domain-containing protein</fullName>
    </recommendedName>
</protein>